<proteinExistence type="predicted"/>
<organism evidence="1">
    <name type="scientific">marine sediment metagenome</name>
    <dbReference type="NCBI Taxonomy" id="412755"/>
    <lineage>
        <taxon>unclassified sequences</taxon>
        <taxon>metagenomes</taxon>
        <taxon>ecological metagenomes</taxon>
    </lineage>
</organism>
<evidence type="ECO:0000313" key="1">
    <source>
        <dbReference type="EMBL" id="GAI20320.1"/>
    </source>
</evidence>
<protein>
    <submittedName>
        <fullName evidence="1">Uncharacterized protein</fullName>
    </submittedName>
</protein>
<comment type="caution">
    <text evidence="1">The sequence shown here is derived from an EMBL/GenBank/DDBJ whole genome shotgun (WGS) entry which is preliminary data.</text>
</comment>
<dbReference type="AlphaFoldDB" id="X1N0A0"/>
<sequence length="55" mass="6301">MNLSVVKDLQRIRGILLDIEKRPDCAEITAYNALSIRIFREGGLDRAIKHYKSEA</sequence>
<accession>X1N0A0</accession>
<reference evidence="1" key="1">
    <citation type="journal article" date="2014" name="Front. Microbiol.">
        <title>High frequency of phylogenetically diverse reductive dehalogenase-homologous genes in deep subseafloor sedimentary metagenomes.</title>
        <authorList>
            <person name="Kawai M."/>
            <person name="Futagami T."/>
            <person name="Toyoda A."/>
            <person name="Takaki Y."/>
            <person name="Nishi S."/>
            <person name="Hori S."/>
            <person name="Arai W."/>
            <person name="Tsubouchi T."/>
            <person name="Morono Y."/>
            <person name="Uchiyama I."/>
            <person name="Ito T."/>
            <person name="Fujiyama A."/>
            <person name="Inagaki F."/>
            <person name="Takami H."/>
        </authorList>
    </citation>
    <scope>NUCLEOTIDE SEQUENCE</scope>
    <source>
        <strain evidence="1">Expedition CK06-06</strain>
    </source>
</reference>
<gene>
    <name evidence="1" type="ORF">S06H3_33220</name>
</gene>
<name>X1N0A0_9ZZZZ</name>
<feature type="non-terminal residue" evidence="1">
    <location>
        <position position="55"/>
    </location>
</feature>
<dbReference type="EMBL" id="BARV01019810">
    <property type="protein sequence ID" value="GAI20320.1"/>
    <property type="molecule type" value="Genomic_DNA"/>
</dbReference>